<dbReference type="InterPro" id="IPR010982">
    <property type="entry name" value="Lambda_DNA-bd_dom_sf"/>
</dbReference>
<evidence type="ECO:0000256" key="1">
    <source>
        <dbReference type="ARBA" id="ARBA00023015"/>
    </source>
</evidence>
<dbReference type="Pfam" id="PF13377">
    <property type="entry name" value="Peripla_BP_3"/>
    <property type="match status" value="1"/>
</dbReference>
<dbReference type="Gene3D" id="1.10.260.40">
    <property type="entry name" value="lambda repressor-like DNA-binding domains"/>
    <property type="match status" value="1"/>
</dbReference>
<proteinExistence type="predicted"/>
<evidence type="ECO:0000256" key="3">
    <source>
        <dbReference type="ARBA" id="ARBA00023163"/>
    </source>
</evidence>
<dbReference type="InterPro" id="IPR028082">
    <property type="entry name" value="Peripla_BP_I"/>
</dbReference>
<dbReference type="SUPFAM" id="SSF53822">
    <property type="entry name" value="Periplasmic binding protein-like I"/>
    <property type="match status" value="1"/>
</dbReference>
<reference evidence="7" key="1">
    <citation type="journal article" date="2019" name="Int. J. Syst. Evol. Microbiol.">
        <title>The Global Catalogue of Microorganisms (GCM) 10K type strain sequencing project: providing services to taxonomists for standard genome sequencing and annotation.</title>
        <authorList>
            <consortium name="The Broad Institute Genomics Platform"/>
            <consortium name="The Broad Institute Genome Sequencing Center for Infectious Disease"/>
            <person name="Wu L."/>
            <person name="Ma J."/>
        </authorList>
    </citation>
    <scope>NUCLEOTIDE SEQUENCE [LARGE SCALE GENOMIC DNA]</scope>
    <source>
        <strain evidence="7">CGMCC 1.6784</strain>
    </source>
</reference>
<keyword evidence="7" id="KW-1185">Reference proteome</keyword>
<dbReference type="SUPFAM" id="SSF47413">
    <property type="entry name" value="lambda repressor-like DNA-binding domains"/>
    <property type="match status" value="1"/>
</dbReference>
<evidence type="ECO:0000259" key="5">
    <source>
        <dbReference type="PROSITE" id="PS50932"/>
    </source>
</evidence>
<dbReference type="InterPro" id="IPR046335">
    <property type="entry name" value="LacI/GalR-like_sensor"/>
</dbReference>
<sequence length="356" mass="37873">MTSGIENGNGNNGDPDSTGAPVKVRTLADLARLAGVSAGTVSRALAGKSLVNAETRERIQALAREHGFRPNQMASKLRSRRTGVIGVVIPLGHEKRQQISDPFFLTLLGHLADELTEHGYDLMLSRVIPDGTSDWLERMTGSGMVDGVLLIGQSDQFDIIESVAESYRPLVAWGSWRDNQVHCAVGTDNIAGGRIAAEHLIAGGARNLAFMGETQGIEIDERYQGVAAAATEAGASLVHIPISLASAEMGEQIKAATANSDRAIDGVVAASDLIAMNVLHCLRDKGRSVPDEVQVVGFDDLPLASLTMPPLTTIRQEIAEGAKAMVQKLKAKIEGEDTDSLQMPPRLIVRGSTRSN</sequence>
<dbReference type="PROSITE" id="PS00356">
    <property type="entry name" value="HTH_LACI_1"/>
    <property type="match status" value="1"/>
</dbReference>
<dbReference type="CDD" id="cd01392">
    <property type="entry name" value="HTH_LacI"/>
    <property type="match status" value="1"/>
</dbReference>
<evidence type="ECO:0000313" key="6">
    <source>
        <dbReference type="EMBL" id="GGN54460.1"/>
    </source>
</evidence>
<name>A0ABQ2JQR6_9SPHN</name>
<keyword evidence="2" id="KW-0238">DNA-binding</keyword>
<evidence type="ECO:0000256" key="2">
    <source>
        <dbReference type="ARBA" id="ARBA00023125"/>
    </source>
</evidence>
<dbReference type="SMART" id="SM00354">
    <property type="entry name" value="HTH_LACI"/>
    <property type="match status" value="1"/>
</dbReference>
<evidence type="ECO:0000313" key="7">
    <source>
        <dbReference type="Proteomes" id="UP000605099"/>
    </source>
</evidence>
<dbReference type="RefSeq" id="WP_188820859.1">
    <property type="nucleotide sequence ID" value="NZ_BMLK01000014.1"/>
</dbReference>
<evidence type="ECO:0000256" key="4">
    <source>
        <dbReference type="SAM" id="MobiDB-lite"/>
    </source>
</evidence>
<keyword evidence="3" id="KW-0804">Transcription</keyword>
<feature type="compositionally biased region" description="Polar residues" evidence="4">
    <location>
        <begin position="1"/>
        <end position="15"/>
    </location>
</feature>
<dbReference type="InterPro" id="IPR000843">
    <property type="entry name" value="HTH_LacI"/>
</dbReference>
<dbReference type="PROSITE" id="PS50932">
    <property type="entry name" value="HTH_LACI_2"/>
    <property type="match status" value="1"/>
</dbReference>
<organism evidence="6 7">
    <name type="scientific">Novosphingobium indicum</name>
    <dbReference type="NCBI Taxonomy" id="462949"/>
    <lineage>
        <taxon>Bacteria</taxon>
        <taxon>Pseudomonadati</taxon>
        <taxon>Pseudomonadota</taxon>
        <taxon>Alphaproteobacteria</taxon>
        <taxon>Sphingomonadales</taxon>
        <taxon>Sphingomonadaceae</taxon>
        <taxon>Novosphingobium</taxon>
    </lineage>
</organism>
<dbReference type="EMBL" id="BMLK01000014">
    <property type="protein sequence ID" value="GGN54460.1"/>
    <property type="molecule type" value="Genomic_DNA"/>
</dbReference>
<keyword evidence="1" id="KW-0805">Transcription regulation</keyword>
<gene>
    <name evidence="6" type="ORF">GCM10011349_30130</name>
</gene>
<accession>A0ABQ2JQR6</accession>
<protein>
    <submittedName>
        <fullName evidence="6">LacI family transcriptional regulator</fullName>
    </submittedName>
</protein>
<comment type="caution">
    <text evidence="6">The sequence shown here is derived from an EMBL/GenBank/DDBJ whole genome shotgun (WGS) entry which is preliminary data.</text>
</comment>
<feature type="domain" description="HTH lacI-type" evidence="5">
    <location>
        <begin position="25"/>
        <end position="79"/>
    </location>
</feature>
<dbReference type="PANTHER" id="PTHR30146:SF120">
    <property type="entry name" value="ALANINE RACEMASE"/>
    <property type="match status" value="1"/>
</dbReference>
<dbReference type="Gene3D" id="3.40.50.2300">
    <property type="match status" value="2"/>
</dbReference>
<dbReference type="PANTHER" id="PTHR30146">
    <property type="entry name" value="LACI-RELATED TRANSCRIPTIONAL REPRESSOR"/>
    <property type="match status" value="1"/>
</dbReference>
<dbReference type="Pfam" id="PF00356">
    <property type="entry name" value="LacI"/>
    <property type="match status" value="1"/>
</dbReference>
<feature type="region of interest" description="Disordered" evidence="4">
    <location>
        <begin position="1"/>
        <end position="21"/>
    </location>
</feature>
<dbReference type="Proteomes" id="UP000605099">
    <property type="component" value="Unassembled WGS sequence"/>
</dbReference>